<evidence type="ECO:0000313" key="3">
    <source>
        <dbReference type="Proteomes" id="UP000033441"/>
    </source>
</evidence>
<comment type="caution">
    <text evidence="2">The sequence shown here is derived from an EMBL/GenBank/DDBJ whole genome shotgun (WGS) entry which is preliminary data.</text>
</comment>
<gene>
    <name evidence="2" type="ORF">APHMUC_0906</name>
</gene>
<dbReference type="PATRIC" id="fig|1359152.3.peg.948"/>
<dbReference type="EMBL" id="LANV01000001">
    <property type="protein sequence ID" value="KJV65175.1"/>
    <property type="molecule type" value="Genomic_DNA"/>
</dbReference>
<accession>A0A0F3NAV8</accession>
<dbReference type="AlphaFoldDB" id="A0A0F3NAV8"/>
<feature type="region of interest" description="Disordered" evidence="1">
    <location>
        <begin position="1"/>
        <end position="38"/>
    </location>
</feature>
<evidence type="ECO:0000313" key="2">
    <source>
        <dbReference type="EMBL" id="KJV65175.1"/>
    </source>
</evidence>
<proteinExistence type="predicted"/>
<name>A0A0F3NAV8_ANAPH</name>
<reference evidence="2 3" key="1">
    <citation type="submission" date="2015-02" db="EMBL/GenBank/DDBJ databases">
        <title>Genome Sequencing of Rickettsiales.</title>
        <authorList>
            <person name="Daugherty S.C."/>
            <person name="Su Q."/>
            <person name="Abolude K."/>
            <person name="Beier-Sexton M."/>
            <person name="Carlyon J.A."/>
            <person name="Carter R."/>
            <person name="Day N.P."/>
            <person name="Dumler S.J."/>
            <person name="Dyachenko V."/>
            <person name="Godinez A."/>
            <person name="Kurtti T.J."/>
            <person name="Lichay M."/>
            <person name="Mullins K.E."/>
            <person name="Ott S."/>
            <person name="Pappas-Brown V."/>
            <person name="Paris D.H."/>
            <person name="Patel P."/>
            <person name="Richards A.L."/>
            <person name="Sadzewicz L."/>
            <person name="Sears K."/>
            <person name="Seidman D."/>
            <person name="Sengamalay N."/>
            <person name="Stenos J."/>
            <person name="Tallon L.J."/>
            <person name="Vincent G."/>
            <person name="Fraser C.M."/>
            <person name="Munderloh U."/>
            <person name="Dunning-Hotopp J.C."/>
        </authorList>
    </citation>
    <scope>NUCLEOTIDE SEQUENCE [LARGE SCALE GENOMIC DNA]</scope>
    <source>
        <strain evidence="2 3">ApMUC09</strain>
    </source>
</reference>
<protein>
    <submittedName>
        <fullName evidence="2">Uncharacterized protein</fullName>
    </submittedName>
</protein>
<sequence>MLRQRYAEETDNASGANASEGCGGARGRSIRHRDEQRKRDKGIDIQNLLQRLNIANCISASIAREDVVHTYSSESYVRVARAAFDFCV</sequence>
<organism evidence="2 3">
    <name type="scientific">Anaplasma phagocytophilum str. ApMUC09</name>
    <dbReference type="NCBI Taxonomy" id="1359152"/>
    <lineage>
        <taxon>Bacteria</taxon>
        <taxon>Pseudomonadati</taxon>
        <taxon>Pseudomonadota</taxon>
        <taxon>Alphaproteobacteria</taxon>
        <taxon>Rickettsiales</taxon>
        <taxon>Anaplasmataceae</taxon>
        <taxon>Anaplasma</taxon>
        <taxon>phagocytophilum group</taxon>
    </lineage>
</organism>
<dbReference type="Proteomes" id="UP000033441">
    <property type="component" value="Unassembled WGS sequence"/>
</dbReference>
<evidence type="ECO:0000256" key="1">
    <source>
        <dbReference type="SAM" id="MobiDB-lite"/>
    </source>
</evidence>